<dbReference type="InterPro" id="IPR041698">
    <property type="entry name" value="Methyltransf_25"/>
</dbReference>
<organism evidence="2 3">
    <name type="scientific">Ezakiella coagulans</name>
    <dbReference type="NCBI Taxonomy" id="46507"/>
    <lineage>
        <taxon>Bacteria</taxon>
        <taxon>Bacillati</taxon>
        <taxon>Bacillota</taxon>
        <taxon>Tissierellia</taxon>
        <taxon>Ezakiella</taxon>
    </lineage>
</organism>
<dbReference type="CDD" id="cd02440">
    <property type="entry name" value="AdoMet_MTases"/>
    <property type="match status" value="1"/>
</dbReference>
<dbReference type="InterPro" id="IPR050447">
    <property type="entry name" value="Erg6_SMT_methyltransf"/>
</dbReference>
<evidence type="ECO:0000313" key="2">
    <source>
        <dbReference type="EMBL" id="PVY93742.1"/>
    </source>
</evidence>
<dbReference type="GO" id="GO:0032259">
    <property type="term" value="P:methylation"/>
    <property type="evidence" value="ECO:0007669"/>
    <property type="project" value="UniProtKB-KW"/>
</dbReference>
<accession>A0A2U1E1N0</accession>
<sequence>MILKNVKREPGHFLLKRLGKKRLRPGGIDATDWLVSKIDFSRSPKILEVACNEADNIMDFAKKYKNKNVGVDLNEKAIASAKANIARKKLSQYVDVMVADATKLPFKDESFDVVINEAMLTMLSDSQKRMALKEYYRVLKKGGLLLTHDVMLEKEDADLVKELQRVIYNPAVPHTKNDWLNFYKQTGFEKSDCIFGKMTLLSRSGMIRDEGFFGMVKILTNGILDANRGQLFEMIKFFRKNKSKMNFIAIASVK</sequence>
<dbReference type="RefSeq" id="WP_116480411.1">
    <property type="nucleotide sequence ID" value="NZ_QEKV01000009.1"/>
</dbReference>
<dbReference type="Proteomes" id="UP000245793">
    <property type="component" value="Unassembled WGS sequence"/>
</dbReference>
<protein>
    <submittedName>
        <fullName evidence="2">Methyltransferase family protein</fullName>
    </submittedName>
</protein>
<reference evidence="2 3" key="1">
    <citation type="submission" date="2018-04" db="EMBL/GenBank/DDBJ databases">
        <title>Genomic Encyclopedia of Type Strains, Phase IV (KMG-IV): sequencing the most valuable type-strain genomes for metagenomic binning, comparative biology and taxonomic classification.</title>
        <authorList>
            <person name="Goeker M."/>
        </authorList>
    </citation>
    <scope>NUCLEOTIDE SEQUENCE [LARGE SCALE GENOMIC DNA]</scope>
    <source>
        <strain evidence="2 3">DSM 20705</strain>
    </source>
</reference>
<name>A0A2U1E1N0_9FIRM</name>
<keyword evidence="2" id="KW-0808">Transferase</keyword>
<dbReference type="EMBL" id="QEKV01000009">
    <property type="protein sequence ID" value="PVY93742.1"/>
    <property type="molecule type" value="Genomic_DNA"/>
</dbReference>
<dbReference type="PANTHER" id="PTHR44068:SF11">
    <property type="entry name" value="GERANYL DIPHOSPHATE 2-C-METHYLTRANSFERASE"/>
    <property type="match status" value="1"/>
</dbReference>
<evidence type="ECO:0000259" key="1">
    <source>
        <dbReference type="Pfam" id="PF13649"/>
    </source>
</evidence>
<dbReference type="Pfam" id="PF13649">
    <property type="entry name" value="Methyltransf_25"/>
    <property type="match status" value="1"/>
</dbReference>
<comment type="caution">
    <text evidence="2">The sequence shown here is derived from an EMBL/GenBank/DDBJ whole genome shotgun (WGS) entry which is preliminary data.</text>
</comment>
<dbReference type="GO" id="GO:0008168">
    <property type="term" value="F:methyltransferase activity"/>
    <property type="evidence" value="ECO:0007669"/>
    <property type="project" value="UniProtKB-KW"/>
</dbReference>
<dbReference type="Gene3D" id="3.40.50.150">
    <property type="entry name" value="Vaccinia Virus protein VP39"/>
    <property type="match status" value="1"/>
</dbReference>
<gene>
    <name evidence="2" type="ORF">C7381_1097</name>
</gene>
<dbReference type="AlphaFoldDB" id="A0A2U1E1N0"/>
<dbReference type="PANTHER" id="PTHR44068">
    <property type="entry name" value="ZGC:194242"/>
    <property type="match status" value="1"/>
</dbReference>
<keyword evidence="3" id="KW-1185">Reference proteome</keyword>
<dbReference type="InterPro" id="IPR029063">
    <property type="entry name" value="SAM-dependent_MTases_sf"/>
</dbReference>
<dbReference type="SUPFAM" id="SSF53335">
    <property type="entry name" value="S-adenosyl-L-methionine-dependent methyltransferases"/>
    <property type="match status" value="1"/>
</dbReference>
<evidence type="ECO:0000313" key="3">
    <source>
        <dbReference type="Proteomes" id="UP000245793"/>
    </source>
</evidence>
<proteinExistence type="predicted"/>
<feature type="domain" description="Methyltransferase" evidence="1">
    <location>
        <begin position="46"/>
        <end position="143"/>
    </location>
</feature>
<keyword evidence="2" id="KW-0489">Methyltransferase</keyword>